<dbReference type="Pfam" id="PF06985">
    <property type="entry name" value="HET"/>
    <property type="match status" value="1"/>
</dbReference>
<reference evidence="2" key="1">
    <citation type="journal article" date="2023" name="Mol. Phylogenet. Evol.">
        <title>Genome-scale phylogeny and comparative genomics of the fungal order Sordariales.</title>
        <authorList>
            <person name="Hensen N."/>
            <person name="Bonometti L."/>
            <person name="Westerberg I."/>
            <person name="Brannstrom I.O."/>
            <person name="Guillou S."/>
            <person name="Cros-Aarteil S."/>
            <person name="Calhoun S."/>
            <person name="Haridas S."/>
            <person name="Kuo A."/>
            <person name="Mondo S."/>
            <person name="Pangilinan J."/>
            <person name="Riley R."/>
            <person name="LaButti K."/>
            <person name="Andreopoulos B."/>
            <person name="Lipzen A."/>
            <person name="Chen C."/>
            <person name="Yan M."/>
            <person name="Daum C."/>
            <person name="Ng V."/>
            <person name="Clum A."/>
            <person name="Steindorff A."/>
            <person name="Ohm R.A."/>
            <person name="Martin F."/>
            <person name="Silar P."/>
            <person name="Natvig D.O."/>
            <person name="Lalanne C."/>
            <person name="Gautier V."/>
            <person name="Ament-Velasquez S.L."/>
            <person name="Kruys A."/>
            <person name="Hutchinson M.I."/>
            <person name="Powell A.J."/>
            <person name="Barry K."/>
            <person name="Miller A.N."/>
            <person name="Grigoriev I.V."/>
            <person name="Debuchy R."/>
            <person name="Gladieux P."/>
            <person name="Hiltunen Thoren M."/>
            <person name="Johannesson H."/>
        </authorList>
    </citation>
    <scope>NUCLEOTIDE SEQUENCE</scope>
    <source>
        <strain evidence="2">CBS 232.78</strain>
    </source>
</reference>
<evidence type="ECO:0000313" key="2">
    <source>
        <dbReference type="EMBL" id="KAK3368657.1"/>
    </source>
</evidence>
<dbReference type="InterPro" id="IPR010730">
    <property type="entry name" value="HET"/>
</dbReference>
<accession>A0AAE0K2W0</accession>
<name>A0AAE0K2W0_9PEZI</name>
<sequence>MRLINLGTLQLEEFFDRDVPPHCILSHTWGTEEVTLRAMGTMPIRGFCKIASQLGSTSLRYGWVDTCCIDKTSSAELSEAINSMFRWYSNAARCIVFLADVEIMPYKGDDRIVSEKLWADLQASRWLTRGWTLQELLAPRHVEFFDKNGGRIGDPDSLNFSISAATRISHDELHPDGWQKANIARKMSWAARRQTTRVGDIAYYLLSLFNAKMPPLYGEGERAFLRLQEEILKESNDLPILAPSAKGSAT</sequence>
<dbReference type="EMBL" id="JAULSW010000010">
    <property type="protein sequence ID" value="KAK3368657.1"/>
    <property type="molecule type" value="Genomic_DNA"/>
</dbReference>
<dbReference type="AlphaFoldDB" id="A0AAE0K2W0"/>
<reference evidence="2" key="2">
    <citation type="submission" date="2023-06" db="EMBL/GenBank/DDBJ databases">
        <authorList>
            <consortium name="Lawrence Berkeley National Laboratory"/>
            <person name="Haridas S."/>
            <person name="Hensen N."/>
            <person name="Bonometti L."/>
            <person name="Westerberg I."/>
            <person name="Brannstrom I.O."/>
            <person name="Guillou S."/>
            <person name="Cros-Aarteil S."/>
            <person name="Calhoun S."/>
            <person name="Kuo A."/>
            <person name="Mondo S."/>
            <person name="Pangilinan J."/>
            <person name="Riley R."/>
            <person name="LaButti K."/>
            <person name="Andreopoulos B."/>
            <person name="Lipzen A."/>
            <person name="Chen C."/>
            <person name="Yanf M."/>
            <person name="Daum C."/>
            <person name="Ng V."/>
            <person name="Clum A."/>
            <person name="Steindorff A."/>
            <person name="Ohm R."/>
            <person name="Martin F."/>
            <person name="Silar P."/>
            <person name="Natvig D."/>
            <person name="Lalanne C."/>
            <person name="Gautier V."/>
            <person name="Ament-velasquez S.L."/>
            <person name="Kruys A."/>
            <person name="Hutchinson M.I."/>
            <person name="Powell A.J."/>
            <person name="Barry K."/>
            <person name="Miller A.N."/>
            <person name="Grigoriev I.V."/>
            <person name="Debuchy R."/>
            <person name="Gladieux P."/>
            <person name="Thoren M.H."/>
            <person name="Johannesson H."/>
        </authorList>
    </citation>
    <scope>NUCLEOTIDE SEQUENCE</scope>
    <source>
        <strain evidence="2">CBS 232.78</strain>
    </source>
</reference>
<gene>
    <name evidence="2" type="ORF">B0H63DRAFT_497821</name>
</gene>
<evidence type="ECO:0000259" key="1">
    <source>
        <dbReference type="Pfam" id="PF06985"/>
    </source>
</evidence>
<evidence type="ECO:0000313" key="3">
    <source>
        <dbReference type="Proteomes" id="UP001285441"/>
    </source>
</evidence>
<protein>
    <submittedName>
        <fullName evidence="2">Heterokaryon incompatibility protein-domain-containing protein</fullName>
    </submittedName>
</protein>
<dbReference type="Proteomes" id="UP001285441">
    <property type="component" value="Unassembled WGS sequence"/>
</dbReference>
<proteinExistence type="predicted"/>
<comment type="caution">
    <text evidence="2">The sequence shown here is derived from an EMBL/GenBank/DDBJ whole genome shotgun (WGS) entry which is preliminary data.</text>
</comment>
<dbReference type="PANTHER" id="PTHR10622:SF10">
    <property type="entry name" value="HET DOMAIN-CONTAINING PROTEIN"/>
    <property type="match status" value="1"/>
</dbReference>
<feature type="domain" description="Heterokaryon incompatibility" evidence="1">
    <location>
        <begin position="24"/>
        <end position="100"/>
    </location>
</feature>
<organism evidence="2 3">
    <name type="scientific">Podospora didyma</name>
    <dbReference type="NCBI Taxonomy" id="330526"/>
    <lineage>
        <taxon>Eukaryota</taxon>
        <taxon>Fungi</taxon>
        <taxon>Dikarya</taxon>
        <taxon>Ascomycota</taxon>
        <taxon>Pezizomycotina</taxon>
        <taxon>Sordariomycetes</taxon>
        <taxon>Sordariomycetidae</taxon>
        <taxon>Sordariales</taxon>
        <taxon>Podosporaceae</taxon>
        <taxon>Podospora</taxon>
    </lineage>
</organism>
<dbReference type="PANTHER" id="PTHR10622">
    <property type="entry name" value="HET DOMAIN-CONTAINING PROTEIN"/>
    <property type="match status" value="1"/>
</dbReference>
<keyword evidence="3" id="KW-1185">Reference proteome</keyword>